<dbReference type="Proteomes" id="UP000569732">
    <property type="component" value="Unassembled WGS sequence"/>
</dbReference>
<evidence type="ECO:0000313" key="5">
    <source>
        <dbReference type="EMBL" id="NYZ67482.1"/>
    </source>
</evidence>
<dbReference type="AlphaFoldDB" id="A0A853I723"/>
<keyword evidence="3" id="KW-0281">Fimbrium</keyword>
<keyword evidence="4" id="KW-1133">Transmembrane helix</keyword>
<keyword evidence="4" id="KW-0812">Transmembrane</keyword>
<dbReference type="PANTHER" id="PTHR30093">
    <property type="entry name" value="GENERAL SECRETION PATHWAY PROTEIN G"/>
    <property type="match status" value="1"/>
</dbReference>
<keyword evidence="2" id="KW-0488">Methylation</keyword>
<feature type="transmembrane region" description="Helical" evidence="4">
    <location>
        <begin position="6"/>
        <end position="27"/>
    </location>
</feature>
<evidence type="ECO:0000256" key="3">
    <source>
        <dbReference type="RuleBase" id="RU000389"/>
    </source>
</evidence>
<sequence>MKNLKGFTLIELMIVISIIGILSTIAIPEYQDYVRRSEVAEAISLVATARDRVTQYYNDRKEFPINNQDAGLPKPDKMIGNRVVSIEVVNGAIYVTLGNKIGNPLKGKVLTFRPAVVKGSPVSPISWLCGYDYAVDGMEAIGENKTDITNEYLPSVCRKRDRK</sequence>
<dbReference type="RefSeq" id="WP_180569504.1">
    <property type="nucleotide sequence ID" value="NZ_JACCKB010000025.1"/>
</dbReference>
<keyword evidence="4" id="KW-0472">Membrane</keyword>
<evidence type="ECO:0000256" key="1">
    <source>
        <dbReference type="ARBA" id="ARBA00005233"/>
    </source>
</evidence>
<dbReference type="Gene3D" id="3.30.700.10">
    <property type="entry name" value="Glycoprotein, Type 4 Pilin"/>
    <property type="match status" value="1"/>
</dbReference>
<organism evidence="5 6">
    <name type="scientific">Spartinivicinus marinus</name>
    <dbReference type="NCBI Taxonomy" id="2994442"/>
    <lineage>
        <taxon>Bacteria</taxon>
        <taxon>Pseudomonadati</taxon>
        <taxon>Pseudomonadota</taxon>
        <taxon>Gammaproteobacteria</taxon>
        <taxon>Oceanospirillales</taxon>
        <taxon>Zooshikellaceae</taxon>
        <taxon>Spartinivicinus</taxon>
    </lineage>
</organism>
<evidence type="ECO:0000256" key="4">
    <source>
        <dbReference type="SAM" id="Phobius"/>
    </source>
</evidence>
<evidence type="ECO:0000313" key="6">
    <source>
        <dbReference type="Proteomes" id="UP000569732"/>
    </source>
</evidence>
<evidence type="ECO:0000256" key="2">
    <source>
        <dbReference type="ARBA" id="ARBA00022481"/>
    </source>
</evidence>
<dbReference type="SUPFAM" id="SSF54523">
    <property type="entry name" value="Pili subunits"/>
    <property type="match status" value="1"/>
</dbReference>
<comment type="similarity">
    <text evidence="1 3">Belongs to the N-Me-Phe pilin family.</text>
</comment>
<dbReference type="InterPro" id="IPR001082">
    <property type="entry name" value="Pilin"/>
</dbReference>
<dbReference type="PROSITE" id="PS00409">
    <property type="entry name" value="PROKAR_NTER_METHYL"/>
    <property type="match status" value="1"/>
</dbReference>
<dbReference type="InterPro" id="IPR045584">
    <property type="entry name" value="Pilin-like"/>
</dbReference>
<dbReference type="Pfam" id="PF07963">
    <property type="entry name" value="N_methyl"/>
    <property type="match status" value="1"/>
</dbReference>
<dbReference type="GO" id="GO:0007155">
    <property type="term" value="P:cell adhesion"/>
    <property type="evidence" value="ECO:0007669"/>
    <property type="project" value="InterPro"/>
</dbReference>
<dbReference type="InterPro" id="IPR012902">
    <property type="entry name" value="N_methyl_site"/>
</dbReference>
<dbReference type="PANTHER" id="PTHR30093:SF34">
    <property type="entry name" value="PREPILIN PEPTIDASE-DEPENDENT PROTEIN D"/>
    <property type="match status" value="1"/>
</dbReference>
<name>A0A853I723_9GAMM</name>
<keyword evidence="6" id="KW-1185">Reference proteome</keyword>
<accession>A0A853I723</accession>
<dbReference type="Pfam" id="PF00114">
    <property type="entry name" value="Pilin"/>
    <property type="match status" value="1"/>
</dbReference>
<protein>
    <submittedName>
        <fullName evidence="5">Pilin</fullName>
    </submittedName>
</protein>
<dbReference type="NCBIfam" id="TIGR02532">
    <property type="entry name" value="IV_pilin_GFxxxE"/>
    <property type="match status" value="1"/>
</dbReference>
<gene>
    <name evidence="5" type="ORF">H0A36_15805</name>
</gene>
<comment type="caution">
    <text evidence="5">The sequence shown here is derived from an EMBL/GenBank/DDBJ whole genome shotgun (WGS) entry which is preliminary data.</text>
</comment>
<dbReference type="EMBL" id="JACCKB010000025">
    <property type="protein sequence ID" value="NYZ67482.1"/>
    <property type="molecule type" value="Genomic_DNA"/>
</dbReference>
<reference evidence="5 6" key="1">
    <citation type="submission" date="2020-07" db="EMBL/GenBank/DDBJ databases">
        <title>Endozoicomonas sp. nov., isolated from sediment.</title>
        <authorList>
            <person name="Gu T."/>
        </authorList>
    </citation>
    <scope>NUCLEOTIDE SEQUENCE [LARGE SCALE GENOMIC DNA]</scope>
    <source>
        <strain evidence="5 6">SM1973</strain>
    </source>
</reference>
<proteinExistence type="inferred from homology"/>
<dbReference type="GO" id="GO:0009289">
    <property type="term" value="C:pilus"/>
    <property type="evidence" value="ECO:0007669"/>
    <property type="project" value="InterPro"/>
</dbReference>